<dbReference type="InterPro" id="IPR045851">
    <property type="entry name" value="AMP-bd_C_sf"/>
</dbReference>
<dbReference type="Proteomes" id="UP000244908">
    <property type="component" value="Chromosome"/>
</dbReference>
<gene>
    <name evidence="3" type="ORF">HYN51_11140</name>
</gene>
<dbReference type="PANTHER" id="PTHR22754:SF32">
    <property type="entry name" value="DISCO-INTERACTING PROTEIN 2"/>
    <property type="match status" value="1"/>
</dbReference>
<dbReference type="InterPro" id="IPR000873">
    <property type="entry name" value="AMP-dep_synth/lig_dom"/>
</dbReference>
<dbReference type="GO" id="GO:0005886">
    <property type="term" value="C:plasma membrane"/>
    <property type="evidence" value="ECO:0007669"/>
    <property type="project" value="TreeGrafter"/>
</dbReference>
<dbReference type="EMBL" id="CP029185">
    <property type="protein sequence ID" value="AWH89061.1"/>
    <property type="molecule type" value="Genomic_DNA"/>
</dbReference>
<dbReference type="OrthoDB" id="9757559at2"/>
<proteinExistence type="inferred from homology"/>
<dbReference type="PANTHER" id="PTHR22754">
    <property type="entry name" value="DISCO-INTERACTING PROTEIN 2 DIP2 -RELATED"/>
    <property type="match status" value="1"/>
</dbReference>
<dbReference type="InterPro" id="IPR042099">
    <property type="entry name" value="ANL_N_sf"/>
</dbReference>
<dbReference type="SUPFAM" id="SSF56801">
    <property type="entry name" value="Acetyl-CoA synthetase-like"/>
    <property type="match status" value="1"/>
</dbReference>
<evidence type="ECO:0000313" key="3">
    <source>
        <dbReference type="EMBL" id="AWH89061.1"/>
    </source>
</evidence>
<feature type="domain" description="AMP-dependent synthetase/ligase" evidence="2">
    <location>
        <begin position="51"/>
        <end position="414"/>
    </location>
</feature>
<keyword evidence="4" id="KW-1185">Reference proteome</keyword>
<dbReference type="GO" id="GO:0006633">
    <property type="term" value="P:fatty acid biosynthetic process"/>
    <property type="evidence" value="ECO:0007669"/>
    <property type="project" value="TreeGrafter"/>
</dbReference>
<dbReference type="AlphaFoldDB" id="A0A2Y9TZZ5"/>
<dbReference type="Gene3D" id="3.40.50.12780">
    <property type="entry name" value="N-terminal domain of ligase-like"/>
    <property type="match status" value="1"/>
</dbReference>
<reference evidence="3 4" key="1">
    <citation type="journal article" date="2019" name="Int. J. Syst. Evol. Microbiol.">
        <title>Limnobaculum parvum gen. nov., sp. nov., isolated from a freshwater lake.</title>
        <authorList>
            <person name="Baek C."/>
            <person name="Shin S.K."/>
            <person name="Yi H."/>
        </authorList>
    </citation>
    <scope>NUCLEOTIDE SEQUENCE [LARGE SCALE GENOMIC DNA]</scope>
    <source>
        <strain evidence="3 4">HYN0051</strain>
    </source>
</reference>
<dbReference type="Pfam" id="PF00501">
    <property type="entry name" value="AMP-binding"/>
    <property type="match status" value="1"/>
</dbReference>
<sequence>MPSELVVTPTLNSIPIRHGDFTTTTEALAYAAGGEAGFNFFNVSGQLTGVLDYKQMQAQSMRVALQLKQQGFSRHDRLIFIAETTPDFLLLFFACQYLGLIPCPIAFTVNLGGMPAYLEKLNRIIVSSQAKAIISSLSIADAIGKSVSIPMLAYSDIVHQAQQFHQPDPSELAPFTADEPAYIQFSSGSTTYPKGVQISQRDLQTNIYAVLRYGMKLRPEDRSFNWLPFHHNMGMIGFLLASVYGQRTVDCLSAENFTQNPLIWLELMSKYKTAITFAPVFGYQFAMKKYAESDNKPSLNLSSLRVAGIGGDLISPDMLKMFSGCFASSGFQYQSFLPSYGLTETTLAVTTSDVDQPPVIDTLTSELIQKPIVSCGKALPGFEVKIIDGNTQVRLAEREIGQIWVKGPSIITRYIDDQAPIESDDEGYIYTGDLGYLWQEQLFISGREKDVIIIRGRNIWAQDIEWSLLQAIPQIGVNNMATIGINEQQEERMAILVSVSEELVADHTQLQRLTIAIQNLTRQIAGVQASVLFTPQKLPLTSSGKLARAQAKEAYLSGNMAIIYDSEGHI</sequence>
<dbReference type="KEGG" id="lpv:HYN51_11140"/>
<evidence type="ECO:0000313" key="4">
    <source>
        <dbReference type="Proteomes" id="UP000244908"/>
    </source>
</evidence>
<dbReference type="RefSeq" id="WP_108901117.1">
    <property type="nucleotide sequence ID" value="NZ_CP029185.2"/>
</dbReference>
<dbReference type="Gene3D" id="3.30.300.30">
    <property type="match status" value="1"/>
</dbReference>
<evidence type="ECO:0000256" key="1">
    <source>
        <dbReference type="ARBA" id="ARBA00006432"/>
    </source>
</evidence>
<dbReference type="GO" id="GO:0070566">
    <property type="term" value="F:adenylyltransferase activity"/>
    <property type="evidence" value="ECO:0007669"/>
    <property type="project" value="TreeGrafter"/>
</dbReference>
<organism evidence="3 4">
    <name type="scientific">Limnobaculum parvum</name>
    <dbReference type="NCBI Taxonomy" id="2172103"/>
    <lineage>
        <taxon>Bacteria</taxon>
        <taxon>Pseudomonadati</taxon>
        <taxon>Pseudomonadota</taxon>
        <taxon>Gammaproteobacteria</taxon>
        <taxon>Enterobacterales</taxon>
        <taxon>Budviciaceae</taxon>
        <taxon>Limnobaculum</taxon>
    </lineage>
</organism>
<evidence type="ECO:0000259" key="2">
    <source>
        <dbReference type="Pfam" id="PF00501"/>
    </source>
</evidence>
<name>A0A2Y9TZZ5_9GAMM</name>
<accession>A0A2Y9TZZ5</accession>
<protein>
    <recommendedName>
        <fullName evidence="2">AMP-dependent synthetase/ligase domain-containing protein</fullName>
    </recommendedName>
</protein>
<comment type="similarity">
    <text evidence="1">Belongs to the ATP-dependent AMP-binding enzyme family.</text>
</comment>